<protein>
    <submittedName>
        <fullName evidence="8">RagB/SusD family nutrient uptake outer membrane protein</fullName>
    </submittedName>
</protein>
<dbReference type="InterPro" id="IPR033985">
    <property type="entry name" value="SusD-like_N"/>
</dbReference>
<dbReference type="RefSeq" id="WP_250430382.1">
    <property type="nucleotide sequence ID" value="NZ_JALPRR010000003.1"/>
</dbReference>
<gene>
    <name evidence="8" type="ORF">ACFSKP_14375</name>
</gene>
<evidence type="ECO:0000256" key="4">
    <source>
        <dbReference type="ARBA" id="ARBA00023136"/>
    </source>
</evidence>
<dbReference type="Pfam" id="PF14322">
    <property type="entry name" value="SusD-like_3"/>
    <property type="match status" value="1"/>
</dbReference>
<evidence type="ECO:0000256" key="1">
    <source>
        <dbReference type="ARBA" id="ARBA00004442"/>
    </source>
</evidence>
<evidence type="ECO:0000256" key="2">
    <source>
        <dbReference type="ARBA" id="ARBA00006275"/>
    </source>
</evidence>
<accession>A0ABW5D2G6</accession>
<feature type="domain" description="SusD-like N-terminal" evidence="7">
    <location>
        <begin position="49"/>
        <end position="258"/>
    </location>
</feature>
<keyword evidence="3" id="KW-0732">Signal</keyword>
<evidence type="ECO:0000313" key="9">
    <source>
        <dbReference type="Proteomes" id="UP001597374"/>
    </source>
</evidence>
<dbReference type="InterPro" id="IPR012944">
    <property type="entry name" value="SusD_RagB_dom"/>
</dbReference>
<dbReference type="Pfam" id="PF07980">
    <property type="entry name" value="SusD_RagB"/>
    <property type="match status" value="1"/>
</dbReference>
<dbReference type="SUPFAM" id="SSF48452">
    <property type="entry name" value="TPR-like"/>
    <property type="match status" value="1"/>
</dbReference>
<keyword evidence="4" id="KW-0472">Membrane</keyword>
<reference evidence="9" key="1">
    <citation type="journal article" date="2019" name="Int. J. Syst. Evol. Microbiol.">
        <title>The Global Catalogue of Microorganisms (GCM) 10K type strain sequencing project: providing services to taxonomists for standard genome sequencing and annotation.</title>
        <authorList>
            <consortium name="The Broad Institute Genomics Platform"/>
            <consortium name="The Broad Institute Genome Sequencing Center for Infectious Disease"/>
            <person name="Wu L."/>
            <person name="Ma J."/>
        </authorList>
    </citation>
    <scope>NUCLEOTIDE SEQUENCE [LARGE SCALE GENOMIC DNA]</scope>
    <source>
        <strain evidence="9">CGMCC 4.1782</strain>
    </source>
</reference>
<keyword evidence="9" id="KW-1185">Reference proteome</keyword>
<evidence type="ECO:0000259" key="7">
    <source>
        <dbReference type="Pfam" id="PF14322"/>
    </source>
</evidence>
<evidence type="ECO:0000259" key="6">
    <source>
        <dbReference type="Pfam" id="PF07980"/>
    </source>
</evidence>
<evidence type="ECO:0000256" key="3">
    <source>
        <dbReference type="ARBA" id="ARBA00022729"/>
    </source>
</evidence>
<dbReference type="InterPro" id="IPR011990">
    <property type="entry name" value="TPR-like_helical_dom_sf"/>
</dbReference>
<dbReference type="EMBL" id="JBHUIM010000002">
    <property type="protein sequence ID" value="MFD2247450.1"/>
    <property type="molecule type" value="Genomic_DNA"/>
</dbReference>
<feature type="domain" description="RagB/SusD" evidence="6">
    <location>
        <begin position="348"/>
        <end position="493"/>
    </location>
</feature>
<dbReference type="Proteomes" id="UP001597374">
    <property type="component" value="Unassembled WGS sequence"/>
</dbReference>
<sequence>MKKSIYKSVPVMAAKQLTGLSSIAPVKKGIAYTLLACSLMLATGCESVLDQEPQTEVSEDVAIANLKGAQAALAGMYNQLQDGNYYGRNLQIMSDVSSDQAQSVGTWDFYREMDTYVIDKGNIENGNFWLRAYQAINVANNILEKVPLLTDVSEADKSNIMGQAHFVRALAYFDLTRVYGGVPGVVGTLGVPLVTTPSKKVDDSLFPARATLDASYGQVESDLLKALELLPESQKNDAMTRSQAVKGTARALLSRLYLYTNKPDQVIKYADEVLADTKYKLSDSYENIFANKLTSESVFELNFNSADQSGIRNWYFPSTSGGRGDVAAHTSFYQEISADPNDARGKMFAQNTVSNVYYPIKYSKAGNIDNIHIIRVAEVYLNRAEAKAKLNDVEGALADLNKIRTRAGVAPITSVAGQQELLEAIWKERDFELAFEGHSFFDLVRTGRALTKLTNVARKNGPPVSLSAAGRQVFPIPAFDIDANKNLEQNEAYR</sequence>
<organism evidence="8 9">
    <name type="scientific">Pontibacter ruber</name>
    <dbReference type="NCBI Taxonomy" id="1343895"/>
    <lineage>
        <taxon>Bacteria</taxon>
        <taxon>Pseudomonadati</taxon>
        <taxon>Bacteroidota</taxon>
        <taxon>Cytophagia</taxon>
        <taxon>Cytophagales</taxon>
        <taxon>Hymenobacteraceae</taxon>
        <taxon>Pontibacter</taxon>
    </lineage>
</organism>
<evidence type="ECO:0000313" key="8">
    <source>
        <dbReference type="EMBL" id="MFD2247450.1"/>
    </source>
</evidence>
<comment type="similarity">
    <text evidence="2">Belongs to the SusD family.</text>
</comment>
<proteinExistence type="inferred from homology"/>
<evidence type="ECO:0000256" key="5">
    <source>
        <dbReference type="ARBA" id="ARBA00023237"/>
    </source>
</evidence>
<dbReference type="CDD" id="cd08977">
    <property type="entry name" value="SusD"/>
    <property type="match status" value="1"/>
</dbReference>
<comment type="subcellular location">
    <subcellularLocation>
        <location evidence="1">Cell outer membrane</location>
    </subcellularLocation>
</comment>
<keyword evidence="5" id="KW-0998">Cell outer membrane</keyword>
<comment type="caution">
    <text evidence="8">The sequence shown here is derived from an EMBL/GenBank/DDBJ whole genome shotgun (WGS) entry which is preliminary data.</text>
</comment>
<dbReference type="Gene3D" id="1.25.40.390">
    <property type="match status" value="1"/>
</dbReference>
<name>A0ABW5D2G6_9BACT</name>